<evidence type="ECO:0000256" key="1">
    <source>
        <dbReference type="ARBA" id="ARBA00009437"/>
    </source>
</evidence>
<name>A0ABT0BBT6_9SPHN</name>
<reference evidence="6" key="1">
    <citation type="submission" date="2022-03" db="EMBL/GenBank/DDBJ databases">
        <title>Identification of a novel bacterium isolated from mangrove sediments.</title>
        <authorList>
            <person name="Pan X."/>
        </authorList>
    </citation>
    <scope>NUCLEOTIDE SEQUENCE</scope>
    <source>
        <strain evidence="6">B1949</strain>
    </source>
</reference>
<proteinExistence type="inferred from homology"/>
<dbReference type="PANTHER" id="PTHR30346:SF0">
    <property type="entry name" value="HCA OPERON TRANSCRIPTIONAL ACTIVATOR HCAR"/>
    <property type="match status" value="1"/>
</dbReference>
<keyword evidence="7" id="KW-1185">Reference proteome</keyword>
<dbReference type="CDD" id="cd08414">
    <property type="entry name" value="PBP2_LTTR_aromatics_like"/>
    <property type="match status" value="1"/>
</dbReference>
<dbReference type="EMBL" id="JALHLF010000019">
    <property type="protein sequence ID" value="MCJ2182516.1"/>
    <property type="molecule type" value="Genomic_DNA"/>
</dbReference>
<sequence length="298" mass="33412">MMEIKELRCFNCVAETLSFKRAAERLNMSQPVVTKTVAQLEHRLGARLFERTTRRVSLTSAGVVLRREVQELLAHFDRVQRQVRHTIGVQSGRFGIGVVPLAMQTMFPQVVRQFREMHLDIDVEVQELATDAQVKALLSAELDVAFLLAPVASPELEVHVIHEERMRLAIPVDHPHLAQLSNCEIPLAAFASETFIIPPRMRNPGVHDEIIRSCAIAGFRPRVKDCHEADSCLGLVEAGLGVSFIANQMECDARPGIRIIDLEQPAPVLAVAVAWRREDPSTFLETIRRLTIRESIPA</sequence>
<evidence type="ECO:0000313" key="6">
    <source>
        <dbReference type="EMBL" id="MCJ2182516.1"/>
    </source>
</evidence>
<protein>
    <submittedName>
        <fullName evidence="6">LysR family transcriptional regulator</fullName>
    </submittedName>
</protein>
<dbReference type="SUPFAM" id="SSF53850">
    <property type="entry name" value="Periplasmic binding protein-like II"/>
    <property type="match status" value="1"/>
</dbReference>
<feature type="domain" description="HTH lysR-type" evidence="5">
    <location>
        <begin position="2"/>
        <end position="59"/>
    </location>
</feature>
<comment type="similarity">
    <text evidence="1">Belongs to the LysR transcriptional regulatory family.</text>
</comment>
<comment type="caution">
    <text evidence="6">The sequence shown here is derived from an EMBL/GenBank/DDBJ whole genome shotgun (WGS) entry which is preliminary data.</text>
</comment>
<dbReference type="InterPro" id="IPR036390">
    <property type="entry name" value="WH_DNA-bd_sf"/>
</dbReference>
<dbReference type="PANTHER" id="PTHR30346">
    <property type="entry name" value="TRANSCRIPTIONAL DUAL REGULATOR HCAR-RELATED"/>
    <property type="match status" value="1"/>
</dbReference>
<evidence type="ECO:0000256" key="2">
    <source>
        <dbReference type="ARBA" id="ARBA00023015"/>
    </source>
</evidence>
<dbReference type="InterPro" id="IPR005119">
    <property type="entry name" value="LysR_subst-bd"/>
</dbReference>
<dbReference type="RefSeq" id="WP_244018526.1">
    <property type="nucleotide sequence ID" value="NZ_JALHLF010000019.1"/>
</dbReference>
<dbReference type="InterPro" id="IPR000847">
    <property type="entry name" value="LysR_HTH_N"/>
</dbReference>
<dbReference type="PROSITE" id="PS50931">
    <property type="entry name" value="HTH_LYSR"/>
    <property type="match status" value="1"/>
</dbReference>
<dbReference type="InterPro" id="IPR036388">
    <property type="entry name" value="WH-like_DNA-bd_sf"/>
</dbReference>
<evidence type="ECO:0000256" key="3">
    <source>
        <dbReference type="ARBA" id="ARBA00023125"/>
    </source>
</evidence>
<dbReference type="Pfam" id="PF00126">
    <property type="entry name" value="HTH_1"/>
    <property type="match status" value="1"/>
</dbReference>
<dbReference type="Pfam" id="PF03466">
    <property type="entry name" value="LysR_substrate"/>
    <property type="match status" value="1"/>
</dbReference>
<dbReference type="PRINTS" id="PR00039">
    <property type="entry name" value="HTHLYSR"/>
</dbReference>
<keyword evidence="2" id="KW-0805">Transcription regulation</keyword>
<gene>
    <name evidence="6" type="ORF">MTR62_07400</name>
</gene>
<keyword evidence="3" id="KW-0238">DNA-binding</keyword>
<evidence type="ECO:0000259" key="5">
    <source>
        <dbReference type="PROSITE" id="PS50931"/>
    </source>
</evidence>
<evidence type="ECO:0000256" key="4">
    <source>
        <dbReference type="ARBA" id="ARBA00023163"/>
    </source>
</evidence>
<dbReference type="SUPFAM" id="SSF46785">
    <property type="entry name" value="Winged helix' DNA-binding domain"/>
    <property type="match status" value="1"/>
</dbReference>
<evidence type="ECO:0000313" key="7">
    <source>
        <dbReference type="Proteomes" id="UP001162881"/>
    </source>
</evidence>
<dbReference type="Gene3D" id="3.40.190.10">
    <property type="entry name" value="Periplasmic binding protein-like II"/>
    <property type="match status" value="2"/>
</dbReference>
<keyword evidence="4" id="KW-0804">Transcription</keyword>
<accession>A0ABT0BBT6</accession>
<dbReference type="Proteomes" id="UP001162881">
    <property type="component" value="Unassembled WGS sequence"/>
</dbReference>
<organism evidence="6 7">
    <name type="scientific">Novosphingobium organovorum</name>
    <dbReference type="NCBI Taxonomy" id="2930092"/>
    <lineage>
        <taxon>Bacteria</taxon>
        <taxon>Pseudomonadati</taxon>
        <taxon>Pseudomonadota</taxon>
        <taxon>Alphaproteobacteria</taxon>
        <taxon>Sphingomonadales</taxon>
        <taxon>Sphingomonadaceae</taxon>
        <taxon>Novosphingobium</taxon>
    </lineage>
</organism>
<dbReference type="Gene3D" id="1.10.10.10">
    <property type="entry name" value="Winged helix-like DNA-binding domain superfamily/Winged helix DNA-binding domain"/>
    <property type="match status" value="1"/>
</dbReference>